<dbReference type="EMBL" id="HBUF01594581">
    <property type="protein sequence ID" value="CAG6774385.1"/>
    <property type="molecule type" value="Transcribed_RNA"/>
</dbReference>
<keyword evidence="1" id="KW-0812">Transmembrane</keyword>
<keyword evidence="1" id="KW-0472">Membrane</keyword>
<proteinExistence type="predicted"/>
<reference evidence="2" key="1">
    <citation type="submission" date="2021-05" db="EMBL/GenBank/DDBJ databases">
        <authorList>
            <person name="Alioto T."/>
            <person name="Alioto T."/>
            <person name="Gomez Garrido J."/>
        </authorList>
    </citation>
    <scope>NUCLEOTIDE SEQUENCE</scope>
</reference>
<dbReference type="EMBL" id="HBUF01594579">
    <property type="protein sequence ID" value="CAG6774375.1"/>
    <property type="molecule type" value="Transcribed_RNA"/>
</dbReference>
<dbReference type="EMBL" id="HBUF01594578">
    <property type="protein sequence ID" value="CAG6774369.1"/>
    <property type="molecule type" value="Transcribed_RNA"/>
</dbReference>
<feature type="transmembrane region" description="Helical" evidence="1">
    <location>
        <begin position="41"/>
        <end position="58"/>
    </location>
</feature>
<accession>A0A8D9B0P5</accession>
<evidence type="ECO:0000313" key="2">
    <source>
        <dbReference type="EMBL" id="CAG6774385.1"/>
    </source>
</evidence>
<dbReference type="EMBL" id="HBUF01217684">
    <property type="protein sequence ID" value="CAG6667937.1"/>
    <property type="molecule type" value="Transcribed_RNA"/>
</dbReference>
<dbReference type="AlphaFoldDB" id="A0A8D9B0P5"/>
<evidence type="ECO:0000256" key="1">
    <source>
        <dbReference type="SAM" id="Phobius"/>
    </source>
</evidence>
<protein>
    <submittedName>
        <fullName evidence="2">Uncharacterized protein</fullName>
    </submittedName>
</protein>
<dbReference type="EMBL" id="HBUF01049219">
    <property type="protein sequence ID" value="CAG6621088.1"/>
    <property type="molecule type" value="Transcribed_RNA"/>
</dbReference>
<keyword evidence="1" id="KW-1133">Transmembrane helix</keyword>
<dbReference type="EMBL" id="HBUF01594580">
    <property type="protein sequence ID" value="CAG6774380.1"/>
    <property type="molecule type" value="Transcribed_RNA"/>
</dbReference>
<dbReference type="EMBL" id="HBUF01049216">
    <property type="protein sequence ID" value="CAG6621084.1"/>
    <property type="molecule type" value="Transcribed_RNA"/>
</dbReference>
<sequence>MFPSSIFHVLLFFPRFMKENILIRKIDKYSSLCLFSICKKLTAIFYIFGCQVLSFIIFPNKAYLRCTEDFLFLYFCTFVEVGTLSLNNIAVVPKTFVLLYPKSVG</sequence>
<feature type="transmembrane region" description="Helical" evidence="1">
    <location>
        <begin position="70"/>
        <end position="91"/>
    </location>
</feature>
<name>A0A8D9B0P5_9HEMI</name>
<dbReference type="EMBL" id="HBUF01594582">
    <property type="protein sequence ID" value="CAG6774391.1"/>
    <property type="molecule type" value="Transcribed_RNA"/>
</dbReference>
<dbReference type="EMBL" id="HBUF01217681">
    <property type="protein sequence ID" value="CAG6667928.1"/>
    <property type="molecule type" value="Transcribed_RNA"/>
</dbReference>
<organism evidence="2">
    <name type="scientific">Cacopsylla melanoneura</name>
    <dbReference type="NCBI Taxonomy" id="428564"/>
    <lineage>
        <taxon>Eukaryota</taxon>
        <taxon>Metazoa</taxon>
        <taxon>Ecdysozoa</taxon>
        <taxon>Arthropoda</taxon>
        <taxon>Hexapoda</taxon>
        <taxon>Insecta</taxon>
        <taxon>Pterygota</taxon>
        <taxon>Neoptera</taxon>
        <taxon>Paraneoptera</taxon>
        <taxon>Hemiptera</taxon>
        <taxon>Sternorrhyncha</taxon>
        <taxon>Psylloidea</taxon>
        <taxon>Psyllidae</taxon>
        <taxon>Psyllinae</taxon>
        <taxon>Cacopsylla</taxon>
    </lineage>
</organism>